<keyword evidence="2" id="KW-1185">Reference proteome</keyword>
<comment type="caution">
    <text evidence="1">The sequence shown here is derived from an EMBL/GenBank/DDBJ whole genome shotgun (WGS) entry which is preliminary data.</text>
</comment>
<feature type="non-terminal residue" evidence="1">
    <location>
        <position position="123"/>
    </location>
</feature>
<protein>
    <submittedName>
        <fullName evidence="1">Uncharacterized protein</fullName>
    </submittedName>
</protein>
<evidence type="ECO:0000313" key="1">
    <source>
        <dbReference type="EMBL" id="GMT11842.1"/>
    </source>
</evidence>
<gene>
    <name evidence="1" type="ORF">PFISCL1PPCAC_3139</name>
</gene>
<dbReference type="EMBL" id="BTSY01000001">
    <property type="protein sequence ID" value="GMT11842.1"/>
    <property type="molecule type" value="Genomic_DNA"/>
</dbReference>
<evidence type="ECO:0000313" key="2">
    <source>
        <dbReference type="Proteomes" id="UP001432322"/>
    </source>
</evidence>
<name>A0AAV5UX42_9BILA</name>
<accession>A0AAV5UX42</accession>
<proteinExistence type="predicted"/>
<sequence>NKIISLTFDDQLFLLGISRSQIVSICRYDNVDNAWIKVRDSALTVPAHACTALIHHVIGSRVFLVTRTTKLLHVVVIEANPRLLDLAALKILLQPKGGQLMRNSLPPLLVSALMTRYSSDEQA</sequence>
<reference evidence="1" key="1">
    <citation type="submission" date="2023-10" db="EMBL/GenBank/DDBJ databases">
        <title>Genome assembly of Pristionchus species.</title>
        <authorList>
            <person name="Yoshida K."/>
            <person name="Sommer R.J."/>
        </authorList>
    </citation>
    <scope>NUCLEOTIDE SEQUENCE</scope>
    <source>
        <strain evidence="1">RS5133</strain>
    </source>
</reference>
<organism evidence="1 2">
    <name type="scientific">Pristionchus fissidentatus</name>
    <dbReference type="NCBI Taxonomy" id="1538716"/>
    <lineage>
        <taxon>Eukaryota</taxon>
        <taxon>Metazoa</taxon>
        <taxon>Ecdysozoa</taxon>
        <taxon>Nematoda</taxon>
        <taxon>Chromadorea</taxon>
        <taxon>Rhabditida</taxon>
        <taxon>Rhabditina</taxon>
        <taxon>Diplogasteromorpha</taxon>
        <taxon>Diplogasteroidea</taxon>
        <taxon>Neodiplogasteridae</taxon>
        <taxon>Pristionchus</taxon>
    </lineage>
</organism>
<feature type="non-terminal residue" evidence="1">
    <location>
        <position position="1"/>
    </location>
</feature>
<dbReference type="Proteomes" id="UP001432322">
    <property type="component" value="Unassembled WGS sequence"/>
</dbReference>
<dbReference type="AlphaFoldDB" id="A0AAV5UX42"/>